<dbReference type="Gene3D" id="2.60.40.1930">
    <property type="match status" value="1"/>
</dbReference>
<dbReference type="PANTHER" id="PTHR40094">
    <property type="entry name" value="ALPHA-2-MACROGLOBULIN HOMOLOG"/>
    <property type="match status" value="1"/>
</dbReference>
<dbReference type="SMART" id="SM01360">
    <property type="entry name" value="A2M"/>
    <property type="match status" value="1"/>
</dbReference>
<dbReference type="InterPro" id="IPR001599">
    <property type="entry name" value="Macroglobln_a2"/>
</dbReference>
<evidence type="ECO:0000313" key="5">
    <source>
        <dbReference type="EMBL" id="PSG90523.1"/>
    </source>
</evidence>
<dbReference type="PANTHER" id="PTHR40094:SF1">
    <property type="entry name" value="UBIQUITIN DOMAIN-CONTAINING PROTEIN"/>
    <property type="match status" value="1"/>
</dbReference>
<reference evidence="5 6" key="1">
    <citation type="submission" date="2018-03" db="EMBL/GenBank/DDBJ databases">
        <title>Mesoflavibacter sp. HG37 and Mesoflavibacter sp. HG96 sp.nov., two marine bacteria isolated from seawater of Western Pacific Ocean.</title>
        <authorList>
            <person name="Cheng H."/>
            <person name="Wu Y.-H."/>
            <person name="Guo L.-L."/>
            <person name="Xu X.-W."/>
        </authorList>
    </citation>
    <scope>NUCLEOTIDE SEQUENCE [LARGE SCALE GENOMIC DNA]</scope>
    <source>
        <strain evidence="5 6">KCTC 32269</strain>
    </source>
</reference>
<dbReference type="Pfam" id="PF17973">
    <property type="entry name" value="bMG10"/>
    <property type="match status" value="1"/>
</dbReference>
<evidence type="ECO:0008006" key="7">
    <source>
        <dbReference type="Google" id="ProtNLM"/>
    </source>
</evidence>
<feature type="domain" description="Alpha-2-macroglobulin" evidence="4">
    <location>
        <begin position="1197"/>
        <end position="1286"/>
    </location>
</feature>
<proteinExistence type="inferred from homology"/>
<dbReference type="Pfam" id="PF00207">
    <property type="entry name" value="A2M"/>
    <property type="match status" value="1"/>
</dbReference>
<dbReference type="PROSITE" id="PS51257">
    <property type="entry name" value="PROKAR_LIPOPROTEIN"/>
    <property type="match status" value="1"/>
</dbReference>
<sequence length="1854" mass="209814">MKSLHVKFILISLCLVFSCKKDKGYSEDNIFKFREYISFTTTGVNSVKSNIVVNLVKPVSNWKADQALDQSFFSISPSVSGSLVANNNHSFVFKPDEDLDVATEYTVRLQLDKLYPKIEDNLKAYTFKFKTKKPNFSVNTSALQSYDKEWQYVLGYLKLADEVDYDKAKQILNAYQDNEELDIVWNESKTSSSYFEFKIDSIHRKVEEDFITLKWNGKYIQSDNIGEEKLNIPGRDNFTVINVEVIQIPEQFVKINFSDPIKKEQNFDGLVTIQNSPGLNFVVDGNVLKVYPETKLSGVLQMDVFQGIENTDLYKLKTTYSESIAFEDIKPEIRLINSGVILPNSRDLKFNFEAVNLKAVDVRVIKIYEDNVLQFLQENNLNSNNKYAIRQVGRRVAKQTITLIDNELEHSGKFKTYSIDLANFFKAERGAIYRVELEYKKEYSLYNCNNQTNAASSNESDDYEDDYSENEIDFENENTDELEEAYWNNLTYRYNNYPYNWKERNNPCHEAYFNEERIVSQNLIASNLGVIVKKETDHTYHFAVSNLLDTKPESGVEVKLYNFQQQEITNATTNTEGIVTIESEHYASFAVVSKGRNVTYVKLDDGNSLSLSNFDVSGSKLQKGLKGFLYTERGVWRPGDTVYLSFMLNDVSNPLPQDHPVKLEVTDPNGKLTYREITKSHKNRLYSFQIPTQAEDKTGNWLAKVSVGGAKFYKTLKVETIKPNRLKIDINFKDEVLSSQKSAKANLAVNWLHGAPAKGVKAEVKVKFTTSYQGFKSYPDYVFTDPTKNFDTEELTVFKGNVNQEGKALVSNNLKVSANTPGLLNAQFLVRAFENGGDFSIDAFTIPYAPYTSFVGLKSPEPKAYGSFYTNENQNFKVAVVDKDGKPVKRDKLEVKVYKIEWRWWWNASEDKLSQYTSSTFHQPVYETTLSTNAKGEANFDINIDEEDSGRYLIRVLDPVSGHATGRTAYFYRNWWKKSTGEDKEASKMLVFTADKEKYNVGETAQISFPSAQDGRALLSIENGSEVVSFNWVKTRKGETKLSIPITKEMAPNVFVNISLLQPHAMSENDLPLRLYGVIPLLVEDASTILEPEIDLPKTLEPESKFTVKVSEKNKKAMTYTLAIVEEGLLDLTRFKTPNPHEHFYAREALGVKTWDMFDDVIGAYSGSIEQIFAIGGDGSLDKGKNKKANRFKPVVTYLGPFYLESGSTKSHEITLPNYIGSVRAMVVASDVENEAYGHAEQTAAVKKPLMVLASVPRKLSPREQVIVPVTVFAMENSIKNVNLSIKTSEGVKVNGSKSSNLTFTSPDEKMAYFTLDVSKAFPKNTIEITASSGREKSSYKVEFEVYNPNPISTKSIEGELESKAQKTMSFKTFGEVKTNSATVEFSTLPPMNFTSRLQYLIRYPHGCVEQTTSSVFPQLFLNNIFDLEASKKQEISKHVKNGISRIGKFQTPNGGLSYWIGESNTDDWGTSYAGHFMLEAEKKGYVLPLTFKNNWIRYQKDAARNWRPSYRNHNSDLAQAYRLYTLALAGEAELSAMNRLREFTEISNEAKWRLAAAYALAGQNEASLALVNTASLNIKAPKHNSYTYGSQNRNKAMALETLVILKDSRARELAKELAKELSSNQWMSTQTTAYSLMALAKMVEANGGKDIHVSYTHNGKKETINTKNAIAVRNLEVVEGVNSLKLNNENDNMVFVRILNSGKLPLGQEQSEQRGLNASIAYKDLKGNPIAISKLKQGQDFVAVVNIRNMKNIGVNHVALSQFFPSGWEIVNTRFTDFGASTSNQARYIDIRDNDVKYYFDLDGSGNGKSKTFQIMLNASYLGKYYLPGLQAEAMYDNDFFVRNRGQWVEVVK</sequence>
<dbReference type="SMART" id="SM01359">
    <property type="entry name" value="A2M_N_2"/>
    <property type="match status" value="1"/>
</dbReference>
<dbReference type="Pfam" id="PF17972">
    <property type="entry name" value="bMG5"/>
    <property type="match status" value="1"/>
</dbReference>
<keyword evidence="6" id="KW-1185">Reference proteome</keyword>
<dbReference type="InterPro" id="IPR002890">
    <property type="entry name" value="MG2"/>
</dbReference>
<dbReference type="Gene3D" id="1.50.10.20">
    <property type="match status" value="1"/>
</dbReference>
<dbReference type="Pfam" id="PF07678">
    <property type="entry name" value="TED_complement"/>
    <property type="match status" value="1"/>
</dbReference>
<evidence type="ECO:0000313" key="6">
    <source>
        <dbReference type="Proteomes" id="UP000238426"/>
    </source>
</evidence>
<dbReference type="Pfam" id="PF17962">
    <property type="entry name" value="bMG6"/>
    <property type="match status" value="1"/>
</dbReference>
<dbReference type="InterPro" id="IPR041462">
    <property type="entry name" value="Bact_A2M_MG6"/>
</dbReference>
<dbReference type="InterPro" id="IPR041203">
    <property type="entry name" value="Bact_A2M_MG5"/>
</dbReference>
<dbReference type="SMART" id="SM01419">
    <property type="entry name" value="Thiol-ester_cl"/>
    <property type="match status" value="1"/>
</dbReference>
<dbReference type="OrthoDB" id="9767116at2"/>
<feature type="domain" description="Alpha-2-macroglobulin bait region" evidence="3">
    <location>
        <begin position="990"/>
        <end position="1132"/>
    </location>
</feature>
<dbReference type="InterPro" id="IPR047565">
    <property type="entry name" value="Alpha-macroglob_thiol-ester_cl"/>
</dbReference>
<evidence type="ECO:0000256" key="2">
    <source>
        <dbReference type="ARBA" id="ARBA00022729"/>
    </source>
</evidence>
<dbReference type="Pfam" id="PF01835">
    <property type="entry name" value="MG2"/>
    <property type="match status" value="1"/>
</dbReference>
<dbReference type="InterPro" id="IPR021868">
    <property type="entry name" value="Alpha_2_Macroglob_MG3"/>
</dbReference>
<name>A0A2T1NDK5_9FLAO</name>
<dbReference type="RefSeq" id="WP_106462664.1">
    <property type="nucleotide sequence ID" value="NZ_PXOQ01000007.1"/>
</dbReference>
<dbReference type="InterPro" id="IPR011625">
    <property type="entry name" value="A2M_N_BRD"/>
</dbReference>
<evidence type="ECO:0000259" key="4">
    <source>
        <dbReference type="SMART" id="SM01360"/>
    </source>
</evidence>
<dbReference type="Proteomes" id="UP000238426">
    <property type="component" value="Unassembled WGS sequence"/>
</dbReference>
<dbReference type="CDD" id="cd02891">
    <property type="entry name" value="A2M_like"/>
    <property type="match status" value="1"/>
</dbReference>
<comment type="caution">
    <text evidence="5">The sequence shown here is derived from an EMBL/GenBank/DDBJ whole genome shotgun (WGS) entry which is preliminary data.</text>
</comment>
<dbReference type="EMBL" id="PXOQ01000007">
    <property type="protein sequence ID" value="PSG90523.1"/>
    <property type="molecule type" value="Genomic_DNA"/>
</dbReference>
<dbReference type="InterPro" id="IPR041246">
    <property type="entry name" value="Bact_MG10"/>
</dbReference>
<keyword evidence="2" id="KW-0732">Signal</keyword>
<gene>
    <name evidence="5" type="ORF">C7H52_04380</name>
</gene>
<dbReference type="SUPFAM" id="SSF48239">
    <property type="entry name" value="Terpenoid cyclases/Protein prenyltransferases"/>
    <property type="match status" value="1"/>
</dbReference>
<protein>
    <recommendedName>
        <fullName evidence="7">Alpha-2-macroglobulin</fullName>
    </recommendedName>
</protein>
<evidence type="ECO:0000256" key="1">
    <source>
        <dbReference type="ARBA" id="ARBA00010556"/>
    </source>
</evidence>
<organism evidence="5 6">
    <name type="scientific">Aurantibacter aestuarii</name>
    <dbReference type="NCBI Taxonomy" id="1266046"/>
    <lineage>
        <taxon>Bacteria</taxon>
        <taxon>Pseudomonadati</taxon>
        <taxon>Bacteroidota</taxon>
        <taxon>Flavobacteriia</taxon>
        <taxon>Flavobacteriales</taxon>
        <taxon>Flavobacteriaceae</taxon>
        <taxon>Aurantibacter</taxon>
    </lineage>
</organism>
<dbReference type="Pfam" id="PF11974">
    <property type="entry name" value="bMG3"/>
    <property type="match status" value="1"/>
</dbReference>
<dbReference type="InterPro" id="IPR051802">
    <property type="entry name" value="YfhM-like"/>
</dbReference>
<evidence type="ECO:0000259" key="3">
    <source>
        <dbReference type="SMART" id="SM01359"/>
    </source>
</evidence>
<dbReference type="GO" id="GO:0004866">
    <property type="term" value="F:endopeptidase inhibitor activity"/>
    <property type="evidence" value="ECO:0007669"/>
    <property type="project" value="InterPro"/>
</dbReference>
<comment type="similarity">
    <text evidence="1">Belongs to the protease inhibitor I39 (alpha-2-macroglobulin) family. Bacterial alpha-2-macroglobulin subfamily.</text>
</comment>
<dbReference type="GO" id="GO:0005615">
    <property type="term" value="C:extracellular space"/>
    <property type="evidence" value="ECO:0007669"/>
    <property type="project" value="InterPro"/>
</dbReference>
<dbReference type="InterPro" id="IPR011626">
    <property type="entry name" value="Alpha-macroglobulin_TED"/>
</dbReference>
<accession>A0A2T1NDK5</accession>
<dbReference type="Pfam" id="PF07703">
    <property type="entry name" value="A2M_BRD"/>
    <property type="match status" value="1"/>
</dbReference>
<dbReference type="InterPro" id="IPR008930">
    <property type="entry name" value="Terpenoid_cyclase/PrenylTrfase"/>
</dbReference>